<proteinExistence type="predicted"/>
<feature type="transmembrane region" description="Helical" evidence="1">
    <location>
        <begin position="60"/>
        <end position="84"/>
    </location>
</feature>
<evidence type="ECO:0000256" key="1">
    <source>
        <dbReference type="SAM" id="Phobius"/>
    </source>
</evidence>
<accession>A0A1I7N2B1</accession>
<reference evidence="3" key="1">
    <citation type="submission" date="2016-10" db="EMBL/GenBank/DDBJ databases">
        <authorList>
            <person name="Varghese N."/>
            <person name="Submissions S."/>
        </authorList>
    </citation>
    <scope>NUCLEOTIDE SEQUENCE [LARGE SCALE GENOMIC DNA]</scope>
    <source>
        <strain evidence="3">DSM 1565</strain>
    </source>
</reference>
<name>A0A1I7N2B1_9HYPH</name>
<organism evidence="2 3">
    <name type="scientific">Hyphomicrobium facile</name>
    <dbReference type="NCBI Taxonomy" id="51670"/>
    <lineage>
        <taxon>Bacteria</taxon>
        <taxon>Pseudomonadati</taxon>
        <taxon>Pseudomonadota</taxon>
        <taxon>Alphaproteobacteria</taxon>
        <taxon>Hyphomicrobiales</taxon>
        <taxon>Hyphomicrobiaceae</taxon>
        <taxon>Hyphomicrobium</taxon>
    </lineage>
</organism>
<protein>
    <submittedName>
        <fullName evidence="2">Uncharacterized protein</fullName>
    </submittedName>
</protein>
<dbReference type="Proteomes" id="UP000199423">
    <property type="component" value="Unassembled WGS sequence"/>
</dbReference>
<keyword evidence="1" id="KW-1133">Transmembrane helix</keyword>
<sequence length="93" mass="9940">MLHRFRWFVIAFSMVLALAPFAGIAAAALLALVARCEINDAAKNACFAFGADLQPWLSSLSTTAVLGNITLPAVAAVLMFWAVVESAGLLFRR</sequence>
<keyword evidence="1" id="KW-0472">Membrane</keyword>
<dbReference type="EMBL" id="FPCH01000001">
    <property type="protein sequence ID" value="SFV28755.1"/>
    <property type="molecule type" value="Genomic_DNA"/>
</dbReference>
<keyword evidence="3" id="KW-1185">Reference proteome</keyword>
<keyword evidence="1" id="KW-0812">Transmembrane</keyword>
<dbReference type="OrthoDB" id="9876203at2"/>
<gene>
    <name evidence="2" type="ORF">SAMN04488557_1084</name>
</gene>
<evidence type="ECO:0000313" key="3">
    <source>
        <dbReference type="Proteomes" id="UP000199423"/>
    </source>
</evidence>
<dbReference type="AlphaFoldDB" id="A0A1I7N2B1"/>
<evidence type="ECO:0000313" key="2">
    <source>
        <dbReference type="EMBL" id="SFV28755.1"/>
    </source>
</evidence>
<dbReference type="RefSeq" id="WP_092865175.1">
    <property type="nucleotide sequence ID" value="NZ_FPCH01000001.1"/>
</dbReference>